<evidence type="ECO:0000313" key="2">
    <source>
        <dbReference type="Proteomes" id="UP001160519"/>
    </source>
</evidence>
<dbReference type="Proteomes" id="UP001160519">
    <property type="component" value="Unassembled WGS sequence"/>
</dbReference>
<keyword evidence="2" id="KW-1185">Reference proteome</keyword>
<accession>A0AA43Q9T3</accession>
<sequence>MKLFELGKITMTPSAISIIASYKVAIGDLLDRHEKGDYGEISEQDWHENTLALLPESVERIMSVYNIGTEKLWVITDPDRKVTTLLTEDDF</sequence>
<reference evidence="1" key="1">
    <citation type="submission" date="2023-01" db="EMBL/GenBank/DDBJ databases">
        <title>Biogeochemical cycle of methane in antarctic sediments.</title>
        <authorList>
            <person name="Roldan D.M."/>
            <person name="Menes R.J."/>
        </authorList>
    </citation>
    <scope>NUCLEOTIDE SEQUENCE [LARGE SCALE GENOMIC DNA]</scope>
    <source>
        <strain evidence="1">K-2018 MAG008</strain>
    </source>
</reference>
<name>A0AA43Q9T3_9GAMM</name>
<proteinExistence type="predicted"/>
<evidence type="ECO:0008006" key="3">
    <source>
        <dbReference type="Google" id="ProtNLM"/>
    </source>
</evidence>
<evidence type="ECO:0000313" key="1">
    <source>
        <dbReference type="EMBL" id="MDI1232399.1"/>
    </source>
</evidence>
<dbReference type="EMBL" id="JAQSDF010000082">
    <property type="protein sequence ID" value="MDI1232399.1"/>
    <property type="molecule type" value="Genomic_DNA"/>
</dbReference>
<protein>
    <recommendedName>
        <fullName evidence="3">Type I restriction endonuclease subunit M</fullName>
    </recommendedName>
</protein>
<dbReference type="AlphaFoldDB" id="A0AA43Q9T3"/>
<organism evidence="1 2">
    <name type="scientific">Candidatus Methylobacter titanis</name>
    <dbReference type="NCBI Taxonomy" id="3053457"/>
    <lineage>
        <taxon>Bacteria</taxon>
        <taxon>Pseudomonadati</taxon>
        <taxon>Pseudomonadota</taxon>
        <taxon>Gammaproteobacteria</taxon>
        <taxon>Methylococcales</taxon>
        <taxon>Methylococcaceae</taxon>
        <taxon>Methylobacter</taxon>
    </lineage>
</organism>
<gene>
    <name evidence="1" type="ORF">PSU93_14770</name>
</gene>
<comment type="caution">
    <text evidence="1">The sequence shown here is derived from an EMBL/GenBank/DDBJ whole genome shotgun (WGS) entry which is preliminary data.</text>
</comment>